<proteinExistence type="predicted"/>
<comment type="subcellular location">
    <subcellularLocation>
        <location evidence="2">Cell membrane</location>
        <topology evidence="2">Multi-pass membrane protein</topology>
    </subcellularLocation>
</comment>
<dbReference type="PANTHER" id="PTHR45339:SF1">
    <property type="entry name" value="HYBRID SIGNAL TRANSDUCTION HISTIDINE KINASE J"/>
    <property type="match status" value="1"/>
</dbReference>
<dbReference type="Pfam" id="PF00512">
    <property type="entry name" value="HisKA"/>
    <property type="match status" value="1"/>
</dbReference>
<dbReference type="CDD" id="cd00082">
    <property type="entry name" value="HisKA"/>
    <property type="match status" value="1"/>
</dbReference>
<keyword evidence="4" id="KW-1003">Cell membrane</keyword>
<evidence type="ECO:0000256" key="6">
    <source>
        <dbReference type="ARBA" id="ARBA00022679"/>
    </source>
</evidence>
<feature type="domain" description="Response regulatory" evidence="18">
    <location>
        <begin position="586"/>
        <end position="705"/>
    </location>
</feature>
<evidence type="ECO:0000256" key="16">
    <source>
        <dbReference type="SAM" id="Phobius"/>
    </source>
</evidence>
<dbReference type="SUPFAM" id="SSF55874">
    <property type="entry name" value="ATPase domain of HSP90 chaperone/DNA topoisomerase II/histidine kinase"/>
    <property type="match status" value="1"/>
</dbReference>
<keyword evidence="11 16" id="KW-1133">Transmembrane helix</keyword>
<evidence type="ECO:0000256" key="9">
    <source>
        <dbReference type="ARBA" id="ARBA00022777"/>
    </source>
</evidence>
<gene>
    <name evidence="20" type="ORF">NGM99_17215</name>
</gene>
<dbReference type="EC" id="2.7.13.3" evidence="3"/>
<evidence type="ECO:0000256" key="12">
    <source>
        <dbReference type="ARBA" id="ARBA00023012"/>
    </source>
</evidence>
<dbReference type="Gene3D" id="1.20.120.160">
    <property type="entry name" value="HPT domain"/>
    <property type="match status" value="1"/>
</dbReference>
<comment type="caution">
    <text evidence="20">The sequence shown here is derived from an EMBL/GenBank/DDBJ whole genome shotgun (WGS) entry which is preliminary data.</text>
</comment>
<dbReference type="InterPro" id="IPR003594">
    <property type="entry name" value="HATPase_dom"/>
</dbReference>
<dbReference type="Pfam" id="PF02518">
    <property type="entry name" value="HATPase_c"/>
    <property type="match status" value="1"/>
</dbReference>
<dbReference type="PROSITE" id="PS50885">
    <property type="entry name" value="HAMP"/>
    <property type="match status" value="1"/>
</dbReference>
<keyword evidence="7 16" id="KW-0812">Transmembrane</keyword>
<dbReference type="Gene3D" id="1.10.287.130">
    <property type="match status" value="1"/>
</dbReference>
<sequence length="860" mass="92134">MRSSSAAFAAAAAEPIRDHDERGTLLVLRGIRALPEFRYAAARDMNGRIIAEIGQAEMLEGRDGALDAVSLASMLFAETLSVSTEVREGGRAVGSITLTAGIDGLRQRYASALLTSLLFAGGLMLLTSIVARGLIARLISPLADLAEEFADIGKRSDLKRRLAPGRRDEVGVLIEAFNEMFSQIEQRDLQLQHHLDTLEITVEERTAQLRAAKEDAEQANAAKSDFLATMSHEIRTPMNGMMVMAELLSAAPLAPKHLRYADIISRSGRSLLAIINDILDLSKIEAGSLTLEAIPFSIDAVVEDVASLFAERAREKGLTIALCVAPDVPRMVIGDPTRLSQVLSNLVNNALKFTATGGVTIEVERDDDDTASMDSARIRVNVGDTGIGIAADNLKRIFDRFSQADQTITRKFGGTGLGLSIARQLVEGMGGAISVTSEEGRGSVFTFSVTHAVAEADAEPLGLDDRRVAICATDPLVETSVGKMLTKRGAILVPANDRPDIVLMQAGADPSPELPENAPILLMRPFAMSGATPRHIPVAGEIDLPLSRADLDTVAQALHFNDWKLFQAQVHLQQEREALPDLGHLHVLAVDDTAVNRVVLDEALRGFGIKAEMAESGSDAIAKSKKQAFDVIFMDCSMPDMDGFTATASIRQHERETRQTPAFIVALTAHVTGPDASRWQEAGMDAYVAKPFTITQLLDVFKSRDARGDSVSPGLERRELGEKGATAESLWWKVPLLEPDTLAMFGAMPSQNGQTLMAKVFGLFCNHAPGAYSALAAASDRGGDDGAKLAHALRSMCLSAGASRAAAICQAIEESFKKGEPLPAHHLPALHAAIRETDGAMKAALIPADTTMLQAIEEQA</sequence>
<dbReference type="Pfam" id="PF00672">
    <property type="entry name" value="HAMP"/>
    <property type="match status" value="1"/>
</dbReference>
<dbReference type="InterPro" id="IPR036641">
    <property type="entry name" value="HPT_dom_sf"/>
</dbReference>
<evidence type="ECO:0000256" key="8">
    <source>
        <dbReference type="ARBA" id="ARBA00022741"/>
    </source>
</evidence>
<dbReference type="EMBL" id="JAMXQS010000008">
    <property type="protein sequence ID" value="MCO6051527.1"/>
    <property type="molecule type" value="Genomic_DNA"/>
</dbReference>
<dbReference type="InterPro" id="IPR011006">
    <property type="entry name" value="CheY-like_superfamily"/>
</dbReference>
<dbReference type="SUPFAM" id="SSF47384">
    <property type="entry name" value="Homodimeric domain of signal transducing histidine kinase"/>
    <property type="match status" value="1"/>
</dbReference>
<dbReference type="PROSITE" id="PS50110">
    <property type="entry name" value="RESPONSE_REGULATORY"/>
    <property type="match status" value="1"/>
</dbReference>
<dbReference type="Gene3D" id="3.30.565.10">
    <property type="entry name" value="Histidine kinase-like ATPase, C-terminal domain"/>
    <property type="match status" value="1"/>
</dbReference>
<comment type="catalytic activity">
    <reaction evidence="1">
        <text>ATP + protein L-histidine = ADP + protein N-phospho-L-histidine.</text>
        <dbReference type="EC" id="2.7.13.3"/>
    </reaction>
</comment>
<dbReference type="InterPro" id="IPR036097">
    <property type="entry name" value="HisK_dim/P_sf"/>
</dbReference>
<dbReference type="InterPro" id="IPR036890">
    <property type="entry name" value="HATPase_C_sf"/>
</dbReference>
<keyword evidence="6" id="KW-0808">Transferase</keyword>
<evidence type="ECO:0000256" key="5">
    <source>
        <dbReference type="ARBA" id="ARBA00022553"/>
    </source>
</evidence>
<keyword evidence="15" id="KW-0175">Coiled coil</keyword>
<evidence type="ECO:0000259" key="19">
    <source>
        <dbReference type="PROSITE" id="PS50885"/>
    </source>
</evidence>
<evidence type="ECO:0000256" key="4">
    <source>
        <dbReference type="ARBA" id="ARBA00022475"/>
    </source>
</evidence>
<feature type="coiled-coil region" evidence="15">
    <location>
        <begin position="195"/>
        <end position="222"/>
    </location>
</feature>
<dbReference type="CDD" id="cd06225">
    <property type="entry name" value="HAMP"/>
    <property type="match status" value="1"/>
</dbReference>
<feature type="domain" description="Histidine kinase" evidence="17">
    <location>
        <begin position="229"/>
        <end position="453"/>
    </location>
</feature>
<dbReference type="PANTHER" id="PTHR45339">
    <property type="entry name" value="HYBRID SIGNAL TRANSDUCTION HISTIDINE KINASE J"/>
    <property type="match status" value="1"/>
</dbReference>
<dbReference type="GO" id="GO:0005524">
    <property type="term" value="F:ATP binding"/>
    <property type="evidence" value="ECO:0007669"/>
    <property type="project" value="UniProtKB-KW"/>
</dbReference>
<dbReference type="Pfam" id="PF00072">
    <property type="entry name" value="Response_reg"/>
    <property type="match status" value="1"/>
</dbReference>
<dbReference type="Proteomes" id="UP001205906">
    <property type="component" value="Unassembled WGS sequence"/>
</dbReference>
<dbReference type="InterPro" id="IPR005467">
    <property type="entry name" value="His_kinase_dom"/>
</dbReference>
<dbReference type="SMART" id="SM00448">
    <property type="entry name" value="REC"/>
    <property type="match status" value="1"/>
</dbReference>
<evidence type="ECO:0000259" key="17">
    <source>
        <dbReference type="PROSITE" id="PS50109"/>
    </source>
</evidence>
<dbReference type="SMART" id="SM00388">
    <property type="entry name" value="HisKA"/>
    <property type="match status" value="1"/>
</dbReference>
<dbReference type="SUPFAM" id="SSF52172">
    <property type="entry name" value="CheY-like"/>
    <property type="match status" value="1"/>
</dbReference>
<keyword evidence="9" id="KW-0418">Kinase</keyword>
<dbReference type="PRINTS" id="PR00344">
    <property type="entry name" value="BCTRLSENSOR"/>
</dbReference>
<evidence type="ECO:0000256" key="15">
    <source>
        <dbReference type="SAM" id="Coils"/>
    </source>
</evidence>
<feature type="modified residue" description="4-aspartylphosphate" evidence="14">
    <location>
        <position position="635"/>
    </location>
</feature>
<dbReference type="SMART" id="SM00387">
    <property type="entry name" value="HATPase_c"/>
    <property type="match status" value="1"/>
</dbReference>
<evidence type="ECO:0000256" key="11">
    <source>
        <dbReference type="ARBA" id="ARBA00022989"/>
    </source>
</evidence>
<evidence type="ECO:0000256" key="3">
    <source>
        <dbReference type="ARBA" id="ARBA00012438"/>
    </source>
</evidence>
<evidence type="ECO:0000256" key="7">
    <source>
        <dbReference type="ARBA" id="ARBA00022692"/>
    </source>
</evidence>
<evidence type="ECO:0000256" key="14">
    <source>
        <dbReference type="PROSITE-ProRule" id="PRU00169"/>
    </source>
</evidence>
<dbReference type="Gene3D" id="6.10.340.10">
    <property type="match status" value="1"/>
</dbReference>
<evidence type="ECO:0000256" key="13">
    <source>
        <dbReference type="ARBA" id="ARBA00023136"/>
    </source>
</evidence>
<evidence type="ECO:0000313" key="21">
    <source>
        <dbReference type="Proteomes" id="UP001205906"/>
    </source>
</evidence>
<dbReference type="InterPro" id="IPR004358">
    <property type="entry name" value="Sig_transdc_His_kin-like_C"/>
</dbReference>
<keyword evidence="8" id="KW-0547">Nucleotide-binding</keyword>
<evidence type="ECO:0000313" key="20">
    <source>
        <dbReference type="EMBL" id="MCO6051527.1"/>
    </source>
</evidence>
<dbReference type="SMART" id="SM00304">
    <property type="entry name" value="HAMP"/>
    <property type="match status" value="1"/>
</dbReference>
<dbReference type="InterPro" id="IPR003661">
    <property type="entry name" value="HisK_dim/P_dom"/>
</dbReference>
<reference evidence="20 21" key="1">
    <citation type="submission" date="2022-06" db="EMBL/GenBank/DDBJ databases">
        <title>Mesorhizobium sp. strain RP14 Genome sequencing and assembly.</title>
        <authorList>
            <person name="Kim I."/>
        </authorList>
    </citation>
    <scope>NUCLEOTIDE SEQUENCE [LARGE SCALE GENOMIC DNA]</scope>
    <source>
        <strain evidence="21">RP14(2022)</strain>
    </source>
</reference>
<dbReference type="RefSeq" id="WP_252821177.1">
    <property type="nucleotide sequence ID" value="NZ_JAMXQS010000008.1"/>
</dbReference>
<accession>A0ABT1C9K7</accession>
<evidence type="ECO:0000256" key="10">
    <source>
        <dbReference type="ARBA" id="ARBA00022840"/>
    </source>
</evidence>
<evidence type="ECO:0000259" key="18">
    <source>
        <dbReference type="PROSITE" id="PS50110"/>
    </source>
</evidence>
<organism evidence="20 21">
    <name type="scientific">Mesorhizobium liriopis</name>
    <dbReference type="NCBI Taxonomy" id="2953882"/>
    <lineage>
        <taxon>Bacteria</taxon>
        <taxon>Pseudomonadati</taxon>
        <taxon>Pseudomonadota</taxon>
        <taxon>Alphaproteobacteria</taxon>
        <taxon>Hyphomicrobiales</taxon>
        <taxon>Phyllobacteriaceae</taxon>
        <taxon>Mesorhizobium</taxon>
    </lineage>
</organism>
<evidence type="ECO:0000256" key="1">
    <source>
        <dbReference type="ARBA" id="ARBA00000085"/>
    </source>
</evidence>
<keyword evidence="12" id="KW-0902">Two-component regulatory system</keyword>
<keyword evidence="13 16" id="KW-0472">Membrane</keyword>
<dbReference type="InterPro" id="IPR003660">
    <property type="entry name" value="HAMP_dom"/>
</dbReference>
<dbReference type="InterPro" id="IPR001789">
    <property type="entry name" value="Sig_transdc_resp-reg_receiver"/>
</dbReference>
<dbReference type="CDD" id="cd17546">
    <property type="entry name" value="REC_hyHK_CKI1_RcsC-like"/>
    <property type="match status" value="1"/>
</dbReference>
<dbReference type="Gene3D" id="3.40.50.2300">
    <property type="match status" value="1"/>
</dbReference>
<dbReference type="SUPFAM" id="SSF47226">
    <property type="entry name" value="Histidine-containing phosphotransfer domain, HPT domain"/>
    <property type="match status" value="1"/>
</dbReference>
<keyword evidence="10 20" id="KW-0067">ATP-binding</keyword>
<evidence type="ECO:0000256" key="2">
    <source>
        <dbReference type="ARBA" id="ARBA00004651"/>
    </source>
</evidence>
<protein>
    <recommendedName>
        <fullName evidence="3">histidine kinase</fullName>
        <ecNumber evidence="3">2.7.13.3</ecNumber>
    </recommendedName>
</protein>
<feature type="domain" description="HAMP" evidence="19">
    <location>
        <begin position="136"/>
        <end position="189"/>
    </location>
</feature>
<dbReference type="CDD" id="cd16922">
    <property type="entry name" value="HATPase_EvgS-ArcB-TorS-like"/>
    <property type="match status" value="1"/>
</dbReference>
<keyword evidence="5 14" id="KW-0597">Phosphoprotein</keyword>
<dbReference type="PROSITE" id="PS50109">
    <property type="entry name" value="HIS_KIN"/>
    <property type="match status" value="1"/>
</dbReference>
<name>A0ABT1C9K7_9HYPH</name>
<feature type="transmembrane region" description="Helical" evidence="16">
    <location>
        <begin position="112"/>
        <end position="135"/>
    </location>
</feature>
<keyword evidence="21" id="KW-1185">Reference proteome</keyword>